<reference evidence="2 3" key="1">
    <citation type="submission" date="2020-02" db="EMBL/GenBank/DDBJ databases">
        <title>Out from the shadows clarifying the taxonomy of the family Cryomorphaceae and related taxa by utilizing the GTDB taxonomic framework.</title>
        <authorList>
            <person name="Bowman J.P."/>
        </authorList>
    </citation>
    <scope>NUCLEOTIDE SEQUENCE [LARGE SCALE GENOMIC DNA]</scope>
    <source>
        <strain evidence="2 3">QSSC 1-22</strain>
    </source>
</reference>
<evidence type="ECO:0000313" key="3">
    <source>
        <dbReference type="Proteomes" id="UP000486602"/>
    </source>
</evidence>
<sequence>MNKAFIITILSVLISVFVQAQTLREFTREKQAFYDQLYEIMSDADKKETKEFMENRFMPFWLNSDIYDEAQIKKIYDVGDAILKKRLRPFPFYKAFLTTLMSFPGSPQEGEGFDIWTETILNLQKKAKKDIEEYLIMSESLFFDNTFYASPSTIWKTDNAGWQFKFDGKDPSIVIPNGNLICRSKGDSSVIYATSGEYFPSTEKFNGREGKITWERAALDPNETYAVIQESYELNIRSSTFIIDSVQFFNTFFSYPLLGIVEDKILANVTPENASYPQFSSYEKRLLIDNIVDKVDYNGGFRMEGSSLQGYGSIDEPAKLTFKRENLPQLIAYAQFYAIKPDRISSQDARVVILLNNDSIVHPSLQLRFRKEKRELDLIRTDEGLSKSPYYDSYHKIDLYFESFNWNIDDPIIRMGNLPGSSETRAAFESANFFKMHRYTSLQGMDKMNPLYGISRYAKQVNSDYLDAEGLAYSMGFRLEDFVPRLIDLTNKGFISYDIPSQSVEVRQKLFDYIQAAAGNIDYDVIIFNSDVRQGSNAELNLVNLDLVLKGVDQILLSDSQNVAIYPKNGEVNLRKNRNFNFGGVIRSGRFEFYGQEYAFDYDKFQIDLIAVDSCQLYVEDFSPDSKALRRVKNVIEGIGGTLQIDNPFNKSGLQEEFTEYPILTSDRDSYVYYDNSNIQKGVYQRDKVFFELEPFVLDSLDNFATEEVAFQGRFVSGGIFPELAEQLKIQEDYSLGFVRATPPGGLPLYADKAVFKNDIIVNYNGLQGDGDLEYLTSVSSSDRFTFFPDSTRGITTAFVNTKQTGPPEVPEAHATAVDLAFYPADDKLTAGVLKTPISMFDGQASASMGQVDLQPSGLTGLGIVQFSGAELESNLIEYNLNAFTSDTAEFRLLAMQEANMAFKTDNVNASIDFDQRMGQFKSNGEETKVEFPVNDYICFMDEFKWYMDENDIELETSREMASDFVIDTELDMNRSNFFSVKDGQDSLNFMSPKAVYDLDSYTIYANEIPYIRVADAKITPDSGKVVIRRRAKMDPLSNATILANYVTQYHTINNASVTILSRFDYVGSGDYTYLDENKQPSLISIQTIGVDSSLQTVGIGKIVENDQFYLSPHFEYQGNVTLSSNDKFLTFSGSTRIIHSCDRLQRNWMNFTSSIDPQDVTIPVDTILEDNRGNQVDVGMKLVKDPYEIYGTFLSASRDDADQSVLTSRGVLKFNKTKQQYEVAAEDKLKQNNLPGNFVSLATASCDLTGQGELNLSDDVGQFGMRTIGKLVYQPLDEKVNIDASMTLSFPFNSQALDKMRTYLVALPDLKPVDFSKSNYEYAVRELMGLEASDKVISELSLSGSIKKLPEELNKTLFVSDINLTWDPLLESFVSKGEIGIASIGKDQFFRQVPGKVVVEKKASGDIIHLYFEIDDANWYYFTYKRGLLQVYSSDKEFNNIVLEEKEDKRKTPGKKKEDDYMYMLGSKSKQNIFLDQFMF</sequence>
<name>A0A7K3WS93_9FLAO</name>
<dbReference type="EMBL" id="JAAGVY010000014">
    <property type="protein sequence ID" value="NEN23732.1"/>
    <property type="molecule type" value="Genomic_DNA"/>
</dbReference>
<evidence type="ECO:0000256" key="1">
    <source>
        <dbReference type="SAM" id="SignalP"/>
    </source>
</evidence>
<proteinExistence type="predicted"/>
<keyword evidence="3" id="KW-1185">Reference proteome</keyword>
<feature type="chain" id="PRO_5029782720" evidence="1">
    <location>
        <begin position="21"/>
        <end position="1481"/>
    </location>
</feature>
<organism evidence="2 3">
    <name type="scientific">Cryomorpha ignava</name>
    <dbReference type="NCBI Taxonomy" id="101383"/>
    <lineage>
        <taxon>Bacteria</taxon>
        <taxon>Pseudomonadati</taxon>
        <taxon>Bacteroidota</taxon>
        <taxon>Flavobacteriia</taxon>
        <taxon>Flavobacteriales</taxon>
        <taxon>Cryomorphaceae</taxon>
        <taxon>Cryomorpha</taxon>
    </lineage>
</organism>
<accession>A0A7K3WS93</accession>
<protein>
    <submittedName>
        <fullName evidence="2">Uncharacterized protein</fullName>
    </submittedName>
</protein>
<keyword evidence="1" id="KW-0732">Signal</keyword>
<gene>
    <name evidence="2" type="ORF">G3O08_09490</name>
</gene>
<dbReference type="Proteomes" id="UP000486602">
    <property type="component" value="Unassembled WGS sequence"/>
</dbReference>
<evidence type="ECO:0000313" key="2">
    <source>
        <dbReference type="EMBL" id="NEN23732.1"/>
    </source>
</evidence>
<dbReference type="RefSeq" id="WP_163285125.1">
    <property type="nucleotide sequence ID" value="NZ_JAAGVY010000014.1"/>
</dbReference>
<comment type="caution">
    <text evidence="2">The sequence shown here is derived from an EMBL/GenBank/DDBJ whole genome shotgun (WGS) entry which is preliminary data.</text>
</comment>
<feature type="signal peptide" evidence="1">
    <location>
        <begin position="1"/>
        <end position="20"/>
    </location>
</feature>